<dbReference type="PANTHER" id="PTHR28136">
    <property type="entry name" value="NUCLEUS EXPORT PROTEIN BRR6"/>
    <property type="match status" value="1"/>
</dbReference>
<reference evidence="4 5" key="1">
    <citation type="submission" date="2014-04" db="EMBL/GenBank/DDBJ databases">
        <title>Evolutionary Origins and Diversification of the Mycorrhizal Mutualists.</title>
        <authorList>
            <consortium name="DOE Joint Genome Institute"/>
            <consortium name="Mycorrhizal Genomics Consortium"/>
            <person name="Kohler A."/>
            <person name="Kuo A."/>
            <person name="Nagy L.G."/>
            <person name="Floudas D."/>
            <person name="Copeland A."/>
            <person name="Barry K.W."/>
            <person name="Cichocki N."/>
            <person name="Veneault-Fourrey C."/>
            <person name="LaButti K."/>
            <person name="Lindquist E.A."/>
            <person name="Lipzen A."/>
            <person name="Lundell T."/>
            <person name="Morin E."/>
            <person name="Murat C."/>
            <person name="Riley R."/>
            <person name="Ohm R."/>
            <person name="Sun H."/>
            <person name="Tunlid A."/>
            <person name="Henrissat B."/>
            <person name="Grigoriev I.V."/>
            <person name="Hibbett D.S."/>
            <person name="Martin F."/>
        </authorList>
    </citation>
    <scope>NUCLEOTIDE SEQUENCE [LARGE SCALE GENOMIC DNA]</scope>
    <source>
        <strain evidence="4 5">Koide BX008</strain>
    </source>
</reference>
<dbReference type="GO" id="GO:0055088">
    <property type="term" value="P:lipid homeostasis"/>
    <property type="evidence" value="ECO:0007669"/>
    <property type="project" value="InterPro"/>
</dbReference>
<organism evidence="4 5">
    <name type="scientific">Amanita muscaria (strain Koide BX008)</name>
    <dbReference type="NCBI Taxonomy" id="946122"/>
    <lineage>
        <taxon>Eukaryota</taxon>
        <taxon>Fungi</taxon>
        <taxon>Dikarya</taxon>
        <taxon>Basidiomycota</taxon>
        <taxon>Agaricomycotina</taxon>
        <taxon>Agaricomycetes</taxon>
        <taxon>Agaricomycetidae</taxon>
        <taxon>Agaricales</taxon>
        <taxon>Pluteineae</taxon>
        <taxon>Amanitaceae</taxon>
        <taxon>Amanita</taxon>
    </lineage>
</organism>
<sequence>MSEQNTFKRSLQGEAGVPPTFGANQNTRFTFQLPQGLLPRIPKEHTWAPPPNFSSERAFSPTSLAATDAAGSTRLTARFPARRQNALSQKKRRRESEEEENVKNNHGAIIPSTQHNSHGSTTSQQFVVNVQPARPDLQSILRGLLQICFSFCWKALLLYIAVRLIMVLQQDVVERISESSLEINQEIAICALHFKNNLCAANQVPAMIRQCSDWETCMNRSAAVVGRVKVGAELIAEVLNGFVEPISWKALAFIAVLIIVLTYSLALRGRHKTTPETTTNTRPINPQNYQSLVPYIPR</sequence>
<dbReference type="InterPro" id="IPR040202">
    <property type="entry name" value="Brl1/Brr6"/>
</dbReference>
<feature type="transmembrane region" description="Helical" evidence="2">
    <location>
        <begin position="246"/>
        <end position="266"/>
    </location>
</feature>
<evidence type="ECO:0000259" key="3">
    <source>
        <dbReference type="SMART" id="SM01042"/>
    </source>
</evidence>
<keyword evidence="2" id="KW-1133">Transmembrane helix</keyword>
<keyword evidence="2" id="KW-0472">Membrane</keyword>
<evidence type="ECO:0000313" key="4">
    <source>
        <dbReference type="EMBL" id="KIL65042.1"/>
    </source>
</evidence>
<keyword evidence="2" id="KW-0812">Transmembrane</keyword>
<dbReference type="SMART" id="SM01042">
    <property type="entry name" value="Brr6_like_C_C"/>
    <property type="match status" value="1"/>
</dbReference>
<dbReference type="HOGENOM" id="CLU_933743_0_0_1"/>
<accession>A0A0C2WTK7</accession>
<dbReference type="GO" id="GO:0006998">
    <property type="term" value="P:nuclear envelope organization"/>
    <property type="evidence" value="ECO:0007669"/>
    <property type="project" value="InterPro"/>
</dbReference>
<feature type="region of interest" description="Disordered" evidence="1">
    <location>
        <begin position="41"/>
        <end position="60"/>
    </location>
</feature>
<dbReference type="EMBL" id="KN818245">
    <property type="protein sequence ID" value="KIL65042.1"/>
    <property type="molecule type" value="Genomic_DNA"/>
</dbReference>
<proteinExistence type="predicted"/>
<keyword evidence="5" id="KW-1185">Reference proteome</keyword>
<evidence type="ECO:0000313" key="5">
    <source>
        <dbReference type="Proteomes" id="UP000054549"/>
    </source>
</evidence>
<name>A0A0C2WTK7_AMAMK</name>
<feature type="transmembrane region" description="Helical" evidence="2">
    <location>
        <begin position="144"/>
        <end position="166"/>
    </location>
</feature>
<feature type="domain" description="Brl1/Brr6" evidence="3">
    <location>
        <begin position="141"/>
        <end position="269"/>
    </location>
</feature>
<feature type="region of interest" description="Disordered" evidence="1">
    <location>
        <begin position="71"/>
        <end position="123"/>
    </location>
</feature>
<dbReference type="Proteomes" id="UP000054549">
    <property type="component" value="Unassembled WGS sequence"/>
</dbReference>
<dbReference type="PANTHER" id="PTHR28136:SF1">
    <property type="entry name" value="NUCLEUS EXPORT PROTEIN BRL1"/>
    <property type="match status" value="1"/>
</dbReference>
<evidence type="ECO:0000256" key="2">
    <source>
        <dbReference type="SAM" id="Phobius"/>
    </source>
</evidence>
<feature type="compositionally biased region" description="Polar residues" evidence="1">
    <location>
        <begin position="111"/>
        <end position="123"/>
    </location>
</feature>
<dbReference type="AlphaFoldDB" id="A0A0C2WTK7"/>
<evidence type="ECO:0000256" key="1">
    <source>
        <dbReference type="SAM" id="MobiDB-lite"/>
    </source>
</evidence>
<dbReference type="InParanoid" id="A0A0C2WTK7"/>
<feature type="region of interest" description="Disordered" evidence="1">
    <location>
        <begin position="1"/>
        <end position="26"/>
    </location>
</feature>
<gene>
    <name evidence="4" type="ORF">M378DRAFT_178575</name>
</gene>
<dbReference type="Pfam" id="PF10104">
    <property type="entry name" value="Brr6_like_C_C"/>
    <property type="match status" value="1"/>
</dbReference>
<dbReference type="FunCoup" id="A0A0C2WTK7">
    <property type="interactions" value="21"/>
</dbReference>
<dbReference type="InterPro" id="IPR018767">
    <property type="entry name" value="Brl1/Brr6_dom"/>
</dbReference>
<dbReference type="OrthoDB" id="5961at2759"/>
<protein>
    <recommendedName>
        <fullName evidence="3">Brl1/Brr6 domain-containing protein</fullName>
    </recommendedName>
</protein>
<dbReference type="GO" id="GO:0031965">
    <property type="term" value="C:nuclear membrane"/>
    <property type="evidence" value="ECO:0007669"/>
    <property type="project" value="InterPro"/>
</dbReference>